<reference evidence="2" key="1">
    <citation type="submission" date="2021-01" db="EMBL/GenBank/DDBJ databases">
        <title>Caligus Genome Assembly.</title>
        <authorList>
            <person name="Gallardo-Escarate C."/>
        </authorList>
    </citation>
    <scope>NUCLEOTIDE SEQUENCE [LARGE SCALE GENOMIC DNA]</scope>
</reference>
<dbReference type="EMBL" id="CP045896">
    <property type="protein sequence ID" value="QQP50327.1"/>
    <property type="molecule type" value="Genomic_DNA"/>
</dbReference>
<sequence length="54" mass="6052">MAALCIHSSLESIGGDTHFLDTYFVSFLEQRCLQGVHRPLGTLQVLVSRTDQME</sequence>
<keyword evidence="2" id="KW-1185">Reference proteome</keyword>
<dbReference type="AlphaFoldDB" id="A0A7T8HHT4"/>
<gene>
    <name evidence="1" type="ORF">FKW44_011296</name>
</gene>
<proteinExistence type="predicted"/>
<evidence type="ECO:0000313" key="2">
    <source>
        <dbReference type="Proteomes" id="UP000595437"/>
    </source>
</evidence>
<protein>
    <submittedName>
        <fullName evidence="1">Uncharacterized protein</fullName>
    </submittedName>
</protein>
<name>A0A7T8HHT4_CALRO</name>
<dbReference type="Proteomes" id="UP000595437">
    <property type="component" value="Chromosome 7"/>
</dbReference>
<accession>A0A7T8HHT4</accession>
<organism evidence="1 2">
    <name type="scientific">Caligus rogercresseyi</name>
    <name type="common">Sea louse</name>
    <dbReference type="NCBI Taxonomy" id="217165"/>
    <lineage>
        <taxon>Eukaryota</taxon>
        <taxon>Metazoa</taxon>
        <taxon>Ecdysozoa</taxon>
        <taxon>Arthropoda</taxon>
        <taxon>Crustacea</taxon>
        <taxon>Multicrustacea</taxon>
        <taxon>Hexanauplia</taxon>
        <taxon>Copepoda</taxon>
        <taxon>Siphonostomatoida</taxon>
        <taxon>Caligidae</taxon>
        <taxon>Caligus</taxon>
    </lineage>
</organism>
<evidence type="ECO:0000313" key="1">
    <source>
        <dbReference type="EMBL" id="QQP50327.1"/>
    </source>
</evidence>